<feature type="transmembrane region" description="Helical" evidence="1">
    <location>
        <begin position="31"/>
        <end position="50"/>
    </location>
</feature>
<proteinExistence type="predicted"/>
<protein>
    <submittedName>
        <fullName evidence="2">Uncharacterized protein</fullName>
    </submittedName>
</protein>
<reference evidence="2 3" key="1">
    <citation type="submission" date="2021-06" db="EMBL/GenBank/DDBJ databases">
        <title>Caerostris extrusa draft genome.</title>
        <authorList>
            <person name="Kono N."/>
            <person name="Arakawa K."/>
        </authorList>
    </citation>
    <scope>NUCLEOTIDE SEQUENCE [LARGE SCALE GENOMIC DNA]</scope>
</reference>
<evidence type="ECO:0000313" key="3">
    <source>
        <dbReference type="Proteomes" id="UP001054945"/>
    </source>
</evidence>
<keyword evidence="3" id="KW-1185">Reference proteome</keyword>
<name>A0AAV4X4I7_CAEEX</name>
<keyword evidence="1" id="KW-0812">Transmembrane</keyword>
<evidence type="ECO:0000313" key="2">
    <source>
        <dbReference type="EMBL" id="GIY89090.1"/>
    </source>
</evidence>
<organism evidence="2 3">
    <name type="scientific">Caerostris extrusa</name>
    <name type="common">Bark spider</name>
    <name type="synonym">Caerostris bankana</name>
    <dbReference type="NCBI Taxonomy" id="172846"/>
    <lineage>
        <taxon>Eukaryota</taxon>
        <taxon>Metazoa</taxon>
        <taxon>Ecdysozoa</taxon>
        <taxon>Arthropoda</taxon>
        <taxon>Chelicerata</taxon>
        <taxon>Arachnida</taxon>
        <taxon>Araneae</taxon>
        <taxon>Araneomorphae</taxon>
        <taxon>Entelegynae</taxon>
        <taxon>Araneoidea</taxon>
        <taxon>Araneidae</taxon>
        <taxon>Caerostris</taxon>
    </lineage>
</organism>
<dbReference type="Proteomes" id="UP001054945">
    <property type="component" value="Unassembled WGS sequence"/>
</dbReference>
<sequence>MRLSFCIGKCLIHEATSGVGSSCKPMSSARLLLLLCFLFVLSFVVLRFSGVSLSVSHVTVCKTRGTYQDGIGVYISALQAEMMDSNVGETLSSRV</sequence>
<dbReference type="EMBL" id="BPLR01017153">
    <property type="protein sequence ID" value="GIY89090.1"/>
    <property type="molecule type" value="Genomic_DNA"/>
</dbReference>
<gene>
    <name evidence="2" type="ORF">CEXT_509041</name>
</gene>
<accession>A0AAV4X4I7</accession>
<comment type="caution">
    <text evidence="2">The sequence shown here is derived from an EMBL/GenBank/DDBJ whole genome shotgun (WGS) entry which is preliminary data.</text>
</comment>
<evidence type="ECO:0000256" key="1">
    <source>
        <dbReference type="SAM" id="Phobius"/>
    </source>
</evidence>
<keyword evidence="1" id="KW-0472">Membrane</keyword>
<keyword evidence="1" id="KW-1133">Transmembrane helix</keyword>
<dbReference type="AlphaFoldDB" id="A0AAV4X4I7"/>